<evidence type="ECO:0000313" key="2">
    <source>
        <dbReference type="EMBL" id="RKO88299.1"/>
    </source>
</evidence>
<dbReference type="EMBL" id="KZ996808">
    <property type="protein sequence ID" value="RKO88299.1"/>
    <property type="molecule type" value="Genomic_DNA"/>
</dbReference>
<dbReference type="Proteomes" id="UP000269721">
    <property type="component" value="Unassembled WGS sequence"/>
</dbReference>
<evidence type="ECO:0000313" key="3">
    <source>
        <dbReference type="Proteomes" id="UP000269721"/>
    </source>
</evidence>
<proteinExistence type="predicted"/>
<reference evidence="3" key="1">
    <citation type="journal article" date="2018" name="Nat. Microbiol.">
        <title>Leveraging single-cell genomics to expand the fungal tree of life.</title>
        <authorList>
            <person name="Ahrendt S.R."/>
            <person name="Quandt C.A."/>
            <person name="Ciobanu D."/>
            <person name="Clum A."/>
            <person name="Salamov A."/>
            <person name="Andreopoulos B."/>
            <person name="Cheng J.F."/>
            <person name="Woyke T."/>
            <person name="Pelin A."/>
            <person name="Henrissat B."/>
            <person name="Reynolds N.K."/>
            <person name="Benny G.L."/>
            <person name="Smith M.E."/>
            <person name="James T.Y."/>
            <person name="Grigoriev I.V."/>
        </authorList>
    </citation>
    <scope>NUCLEOTIDE SEQUENCE [LARGE SCALE GENOMIC DNA]</scope>
</reference>
<protein>
    <submittedName>
        <fullName evidence="2">Uncharacterized protein</fullName>
    </submittedName>
</protein>
<feature type="region of interest" description="Disordered" evidence="1">
    <location>
        <begin position="846"/>
        <end position="880"/>
    </location>
</feature>
<gene>
    <name evidence="2" type="ORF">BDK51DRAFT_29319</name>
</gene>
<sequence length="987" mass="106137">MEANPDPSRNASRAFYASSQLFIPQSPKITFLAEDAGVGTALPTTFDVIETANLVDTIGLLNVLFATAPLLKPAPRTSINTASRDPLIWGASPRQQLEHHAHMDLSLVAVLLGISPLCDVIPWSPRLLLSEFMAIASSGVPGLVAPIGAVTSWVPTALQHGRSPGAWPVKEGEKPAGKLLRTHLGQMAVICVSLHSAIVQRPEKEATLEKHKLSQYTMLTLARILQLCDSIIGGVDRGDLELHEYPDLELKLNMERGGCETDFPMWLYLLGGCPLQAVRTVGGTLRERRVTAESKAVQAVHTSLSWKPEPAVVRLVLLVPLLAVKDPLDFDDATLPLIHSRVLIATFGLRPDAVARFFESIELRYRVECEHFGVVEQPKERATHIAVVVMVPVVALYVVDPEKLFLQLTRVDQSIGVQHIFSARLSDTDRVSIVCDSSTSSPRRPLAVSPANFPKSTLPPCTLPALCQAEGLAPTTPVGVGFSDVILHFTLETHPTKITWMELFISFGPGAAQDLLSAGCIVVADQEVPTVVNVTLKPCLVDRPQKPSLRISIPFPLPALASKAHIKIRFALADDIVDTRSHRGFIFAVTDIRFNADSSSVILDVGIGYMPPEVPRPPIKLFEILQRGKPPAMKVYRLPLASMDLWMKMVPAFVERVRCGNTTPLAPKLETYLASGPHAETTTFFQRAPVTVPFAPDIYHVMAYKDPRKEMKREPPPTPAVELPPVLGVKRGSFARMKEIESRAIVGPHPTDEESHVVKWMTEDLGAGTTPRAVSLVRVVFRAIEAHQQHLPRSGTPINGWSLRDAATSITRMAMARPRTLAELVDALFEPGDGYVRQLRRGPVKGFDERASTAPVTSAVQDPASPASAPPSRAVPSSADPAKLTTLVAPSVDANGLAASAPSTASILATASRPPAPDSPVAAFDSPSLASAEAGKMTQPATLHETNGLPASGPVTPSAPAPARRPSAPDSSRPPSVVAAPPVASSS</sequence>
<dbReference type="OrthoDB" id="2093879at2759"/>
<keyword evidence="3" id="KW-1185">Reference proteome</keyword>
<organism evidence="2 3">
    <name type="scientific">Blyttiomyces helicus</name>
    <dbReference type="NCBI Taxonomy" id="388810"/>
    <lineage>
        <taxon>Eukaryota</taxon>
        <taxon>Fungi</taxon>
        <taxon>Fungi incertae sedis</taxon>
        <taxon>Chytridiomycota</taxon>
        <taxon>Chytridiomycota incertae sedis</taxon>
        <taxon>Chytridiomycetes</taxon>
        <taxon>Chytridiomycetes incertae sedis</taxon>
        <taxon>Blyttiomyces</taxon>
    </lineage>
</organism>
<name>A0A4P9W762_9FUNG</name>
<evidence type="ECO:0000256" key="1">
    <source>
        <dbReference type="SAM" id="MobiDB-lite"/>
    </source>
</evidence>
<accession>A0A4P9W762</accession>
<feature type="compositionally biased region" description="Low complexity" evidence="1">
    <location>
        <begin position="858"/>
        <end position="880"/>
    </location>
</feature>
<dbReference type="AlphaFoldDB" id="A0A4P9W762"/>
<feature type="region of interest" description="Disordered" evidence="1">
    <location>
        <begin position="931"/>
        <end position="987"/>
    </location>
</feature>
<feature type="compositionally biased region" description="Low complexity" evidence="1">
    <location>
        <begin position="961"/>
        <end position="987"/>
    </location>
</feature>